<dbReference type="InterPro" id="IPR051425">
    <property type="entry name" value="Formin_Homology"/>
</dbReference>
<feature type="compositionally biased region" description="Low complexity" evidence="6">
    <location>
        <begin position="166"/>
        <end position="180"/>
    </location>
</feature>
<evidence type="ECO:0000256" key="5">
    <source>
        <dbReference type="ARBA" id="ARBA00023136"/>
    </source>
</evidence>
<dbReference type="Pfam" id="PF06271">
    <property type="entry name" value="RDD"/>
    <property type="match status" value="1"/>
</dbReference>
<keyword evidence="5 7" id="KW-0472">Membrane</keyword>
<feature type="domain" description="FHA" evidence="8">
    <location>
        <begin position="377"/>
        <end position="427"/>
    </location>
</feature>
<evidence type="ECO:0000256" key="3">
    <source>
        <dbReference type="ARBA" id="ARBA00022692"/>
    </source>
</evidence>
<feature type="region of interest" description="Disordered" evidence="6">
    <location>
        <begin position="649"/>
        <end position="703"/>
    </location>
</feature>
<dbReference type="InterPro" id="IPR000253">
    <property type="entry name" value="FHA_dom"/>
</dbReference>
<evidence type="ECO:0000259" key="8">
    <source>
        <dbReference type="PROSITE" id="PS50006"/>
    </source>
</evidence>
<accession>A0ABQ6IEI9</accession>
<feature type="region of interest" description="Disordered" evidence="6">
    <location>
        <begin position="413"/>
        <end position="487"/>
    </location>
</feature>
<keyword evidence="10" id="KW-1185">Reference proteome</keyword>
<proteinExistence type="predicted"/>
<dbReference type="PROSITE" id="PS50006">
    <property type="entry name" value="FHA_DOMAIN"/>
    <property type="match status" value="1"/>
</dbReference>
<evidence type="ECO:0000313" key="10">
    <source>
        <dbReference type="Proteomes" id="UP001157125"/>
    </source>
</evidence>
<dbReference type="PANTHER" id="PTHR45725:SF1">
    <property type="entry name" value="DISHEVELLED ASSOCIATED ACTIVATOR OF MORPHOGENESIS, ISOFORM D"/>
    <property type="match status" value="1"/>
</dbReference>
<feature type="region of interest" description="Disordered" evidence="6">
    <location>
        <begin position="215"/>
        <end position="295"/>
    </location>
</feature>
<keyword evidence="3 7" id="KW-0812">Transmembrane</keyword>
<name>A0ABQ6IEI9_9MICO</name>
<dbReference type="EMBL" id="BSUN01000001">
    <property type="protein sequence ID" value="GMA36200.1"/>
    <property type="molecule type" value="Genomic_DNA"/>
</dbReference>
<dbReference type="SUPFAM" id="SSF49879">
    <property type="entry name" value="SMAD/FHA domain"/>
    <property type="match status" value="1"/>
</dbReference>
<evidence type="ECO:0000313" key="9">
    <source>
        <dbReference type="EMBL" id="GMA36200.1"/>
    </source>
</evidence>
<evidence type="ECO:0000256" key="2">
    <source>
        <dbReference type="ARBA" id="ARBA00022553"/>
    </source>
</evidence>
<gene>
    <name evidence="9" type="ORF">GCM10025876_24040</name>
</gene>
<evidence type="ECO:0000256" key="6">
    <source>
        <dbReference type="SAM" id="MobiDB-lite"/>
    </source>
</evidence>
<dbReference type="Pfam" id="PF00498">
    <property type="entry name" value="FHA"/>
    <property type="match status" value="1"/>
</dbReference>
<dbReference type="Gene3D" id="2.60.200.20">
    <property type="match status" value="1"/>
</dbReference>
<feature type="region of interest" description="Disordered" evidence="6">
    <location>
        <begin position="378"/>
        <end position="398"/>
    </location>
</feature>
<feature type="region of interest" description="Disordered" evidence="6">
    <location>
        <begin position="321"/>
        <end position="342"/>
    </location>
</feature>
<comment type="subcellular location">
    <subcellularLocation>
        <location evidence="1">Membrane</location>
        <topology evidence="1">Multi-pass membrane protein</topology>
    </subcellularLocation>
</comment>
<feature type="compositionally biased region" description="Low complexity" evidence="6">
    <location>
        <begin position="256"/>
        <end position="273"/>
    </location>
</feature>
<feature type="transmembrane region" description="Helical" evidence="7">
    <location>
        <begin position="506"/>
        <end position="525"/>
    </location>
</feature>
<dbReference type="InterPro" id="IPR010432">
    <property type="entry name" value="RDD"/>
</dbReference>
<evidence type="ECO:0000256" key="7">
    <source>
        <dbReference type="SAM" id="Phobius"/>
    </source>
</evidence>
<dbReference type="CDD" id="cd00060">
    <property type="entry name" value="FHA"/>
    <property type="match status" value="1"/>
</dbReference>
<organism evidence="9 10">
    <name type="scientific">Demequina litorisediminis</name>
    <dbReference type="NCBI Taxonomy" id="1849022"/>
    <lineage>
        <taxon>Bacteria</taxon>
        <taxon>Bacillati</taxon>
        <taxon>Actinomycetota</taxon>
        <taxon>Actinomycetes</taxon>
        <taxon>Micrococcales</taxon>
        <taxon>Demequinaceae</taxon>
        <taxon>Demequina</taxon>
    </lineage>
</organism>
<feature type="compositionally biased region" description="Basic residues" evidence="6">
    <location>
        <begin position="675"/>
        <end position="690"/>
    </location>
</feature>
<feature type="region of interest" description="Disordered" evidence="6">
    <location>
        <begin position="166"/>
        <end position="201"/>
    </location>
</feature>
<evidence type="ECO:0000256" key="1">
    <source>
        <dbReference type="ARBA" id="ARBA00004141"/>
    </source>
</evidence>
<keyword evidence="4 7" id="KW-1133">Transmembrane helix</keyword>
<dbReference type="Proteomes" id="UP001157125">
    <property type="component" value="Unassembled WGS sequence"/>
</dbReference>
<dbReference type="InterPro" id="IPR008984">
    <property type="entry name" value="SMAD_FHA_dom_sf"/>
</dbReference>
<feature type="compositionally biased region" description="Basic and acidic residues" evidence="6">
    <location>
        <begin position="736"/>
        <end position="752"/>
    </location>
</feature>
<protein>
    <recommendedName>
        <fullName evidence="8">FHA domain-containing protein</fullName>
    </recommendedName>
</protein>
<feature type="transmembrane region" description="Helical" evidence="7">
    <location>
        <begin position="128"/>
        <end position="154"/>
    </location>
</feature>
<feature type="compositionally biased region" description="Basic residues" evidence="6">
    <location>
        <begin position="779"/>
        <end position="792"/>
    </location>
</feature>
<feature type="compositionally biased region" description="Pro residues" evidence="6">
    <location>
        <begin position="274"/>
        <end position="292"/>
    </location>
</feature>
<feature type="region of interest" description="Disordered" evidence="6">
    <location>
        <begin position="733"/>
        <end position="792"/>
    </location>
</feature>
<feature type="transmembrane region" description="Helical" evidence="7">
    <location>
        <begin position="531"/>
        <end position="550"/>
    </location>
</feature>
<sequence length="792" mass="81709">MNARQIPSVLPPAQTVAPAVQPGAALPQVPAPHQRPRTTKGSAIAGNPASVGRQVAAFTVDVVAVAVVSAAVTLLTSSAALGALAAVEMIVALWVLEARTGLTAGNAALGLRTSRSDAAYSPGAGRSLIRLVITGAGFLAAVVGAWVIAASGLWDPSGRSRSLAARASGTVTVRPPVRTTAPGAGVSPASTTGAVASRVPERVVTQSAPLRVVPDEAARSAPVQASTTVAQAADAHAAAPVPPRQEPVATRQSPHAAPAPAPAARVEPGASPSPVAPAAPVAPTPAPAPVAPAAPVAETAPTAPATGAAVSSTAPVTATTPAPAVASAQQANEPQSAPIAPTAAQAAPLAAAPQHEGALLLVFDTGQRETITLPAHVNLGRQPDPHATGDTLVAVDDPDRTVSKTHARLEHDDGATWVTDLGSTNGTEAPGRGRHRPSGHRETHSCPRRRPAAHRQPCLHRERPARHPAPPGGSIMTGPRLAPPRVPTGRIPVQAPPEIAPAEGSGILMSMLPMLGSVGAIVMVTATNQGLTGLLTGGMFLLSSLGFVAVNGWRQRSQRNAQVRTSRREYLAYLTDLRATVRVAAKQQRRAANWANPAPSALPYLAEERTRAWERSPGDDDFLVVRVGRNDQPLCVSLEAPELPSLAQARPCRGIGRPPFHADPRGPAPPPLRAGARRPGPRRGHRRGGARPRAGAGNGRLHRHAARLRCRPDCDRGGCGFIAPLGVGQVASAHPLSDRTGRRRSGTHDRFSPRRPRLHASPGGPRTPALGTGRTAPSTRHRRHRRRRCLAH</sequence>
<comment type="caution">
    <text evidence="9">The sequence shown here is derived from an EMBL/GenBank/DDBJ whole genome shotgun (WGS) entry which is preliminary data.</text>
</comment>
<dbReference type="PANTHER" id="PTHR45725">
    <property type="entry name" value="FORMIN HOMOLOGY 2 FAMILY MEMBER"/>
    <property type="match status" value="1"/>
</dbReference>
<keyword evidence="2" id="KW-0597">Phosphoprotein</keyword>
<evidence type="ECO:0000256" key="4">
    <source>
        <dbReference type="ARBA" id="ARBA00022989"/>
    </source>
</evidence>
<feature type="compositionally biased region" description="Low complexity" evidence="6">
    <location>
        <begin position="221"/>
        <end position="239"/>
    </location>
</feature>
<feature type="transmembrane region" description="Helical" evidence="7">
    <location>
        <begin position="63"/>
        <end position="96"/>
    </location>
</feature>
<reference evidence="10" key="1">
    <citation type="journal article" date="2019" name="Int. J. Syst. Evol. Microbiol.">
        <title>The Global Catalogue of Microorganisms (GCM) 10K type strain sequencing project: providing services to taxonomists for standard genome sequencing and annotation.</title>
        <authorList>
            <consortium name="The Broad Institute Genomics Platform"/>
            <consortium name="The Broad Institute Genome Sequencing Center for Infectious Disease"/>
            <person name="Wu L."/>
            <person name="Ma J."/>
        </authorList>
    </citation>
    <scope>NUCLEOTIDE SEQUENCE [LARGE SCALE GENOMIC DNA]</scope>
    <source>
        <strain evidence="10">NBRC 112299</strain>
    </source>
</reference>
<feature type="region of interest" description="Disordered" evidence="6">
    <location>
        <begin position="24"/>
        <end position="45"/>
    </location>
</feature>
<dbReference type="RefSeq" id="WP_284328439.1">
    <property type="nucleotide sequence ID" value="NZ_BSUN01000001.1"/>
</dbReference>